<protein>
    <submittedName>
        <fullName evidence="1">Uncharacterized protein</fullName>
    </submittedName>
</protein>
<dbReference type="EMBL" id="JAHMHS010000252">
    <property type="protein sequence ID" value="KAK1705023.1"/>
    <property type="molecule type" value="Genomic_DNA"/>
</dbReference>
<dbReference type="RefSeq" id="XP_060357525.1">
    <property type="nucleotide sequence ID" value="XM_060509751.1"/>
</dbReference>
<accession>A0AAD8U954</accession>
<organism evidence="1 2">
    <name type="scientific">Glomerella acutata</name>
    <name type="common">Colletotrichum acutatum</name>
    <dbReference type="NCBI Taxonomy" id="27357"/>
    <lineage>
        <taxon>Eukaryota</taxon>
        <taxon>Fungi</taxon>
        <taxon>Dikarya</taxon>
        <taxon>Ascomycota</taxon>
        <taxon>Pezizomycotina</taxon>
        <taxon>Sordariomycetes</taxon>
        <taxon>Hypocreomycetidae</taxon>
        <taxon>Glomerellales</taxon>
        <taxon>Glomerellaceae</taxon>
        <taxon>Colletotrichum</taxon>
        <taxon>Colletotrichum acutatum species complex</taxon>
    </lineage>
</organism>
<keyword evidence="2" id="KW-1185">Reference proteome</keyword>
<name>A0AAD8U954_GLOAC</name>
<gene>
    <name evidence="1" type="ORF">BDZ83DRAFT_644404</name>
</gene>
<evidence type="ECO:0000313" key="2">
    <source>
        <dbReference type="Proteomes" id="UP001244207"/>
    </source>
</evidence>
<proteinExistence type="predicted"/>
<sequence>MPRIMSLCTRTIGRALQTRQHKHYPTTVGITMRNIPSRVVNIKPVSLPDLVPRRGDGQEDGT</sequence>
<dbReference type="Proteomes" id="UP001244207">
    <property type="component" value="Unassembled WGS sequence"/>
</dbReference>
<comment type="caution">
    <text evidence="1">The sequence shown here is derived from an EMBL/GenBank/DDBJ whole genome shotgun (WGS) entry which is preliminary data.</text>
</comment>
<evidence type="ECO:0000313" key="1">
    <source>
        <dbReference type="EMBL" id="KAK1705023.1"/>
    </source>
</evidence>
<dbReference type="AlphaFoldDB" id="A0AAD8U954"/>
<reference evidence="1" key="1">
    <citation type="submission" date="2021-12" db="EMBL/GenBank/DDBJ databases">
        <title>Comparative genomics, transcriptomics and evolutionary studies reveal genomic signatures of adaptation to plant cell wall in hemibiotrophic fungi.</title>
        <authorList>
            <consortium name="DOE Joint Genome Institute"/>
            <person name="Baroncelli R."/>
            <person name="Diaz J.F."/>
            <person name="Benocci T."/>
            <person name="Peng M."/>
            <person name="Battaglia E."/>
            <person name="Haridas S."/>
            <person name="Andreopoulos W."/>
            <person name="Labutti K."/>
            <person name="Pangilinan J."/>
            <person name="Floch G.L."/>
            <person name="Makela M.R."/>
            <person name="Henrissat B."/>
            <person name="Grigoriev I.V."/>
            <person name="Crouch J.A."/>
            <person name="De Vries R.P."/>
            <person name="Sukno S.A."/>
            <person name="Thon M.R."/>
        </authorList>
    </citation>
    <scope>NUCLEOTIDE SEQUENCE</scope>
    <source>
        <strain evidence="1">CBS 112980</strain>
    </source>
</reference>
<dbReference type="GeneID" id="85393650"/>